<evidence type="ECO:0000256" key="3">
    <source>
        <dbReference type="ARBA" id="ARBA00022777"/>
    </source>
</evidence>
<proteinExistence type="predicted"/>
<keyword evidence="2" id="KW-0547">Nucleotide-binding</keyword>
<dbReference type="InterPro" id="IPR011009">
    <property type="entry name" value="Kinase-like_dom_sf"/>
</dbReference>
<keyword evidence="3 6" id="KW-0418">Kinase</keyword>
<dbReference type="KEGG" id="mfu:LILAB_10545"/>
<accession>F8CMF3</accession>
<dbReference type="PROSITE" id="PS00109">
    <property type="entry name" value="PROTEIN_KINASE_TYR"/>
    <property type="match status" value="1"/>
</dbReference>
<dbReference type="STRING" id="483219.LILAB_10545"/>
<gene>
    <name evidence="6" type="ordered locus">LILAB_10545</name>
</gene>
<dbReference type="GO" id="GO:0004674">
    <property type="term" value="F:protein serine/threonine kinase activity"/>
    <property type="evidence" value="ECO:0007669"/>
    <property type="project" value="UniProtKB-KW"/>
</dbReference>
<dbReference type="PANTHER" id="PTHR43289">
    <property type="entry name" value="MITOGEN-ACTIVATED PROTEIN KINASE KINASE KINASE 20-RELATED"/>
    <property type="match status" value="1"/>
</dbReference>
<dbReference type="GO" id="GO:0005524">
    <property type="term" value="F:ATP binding"/>
    <property type="evidence" value="ECO:0007669"/>
    <property type="project" value="UniProtKB-KW"/>
</dbReference>
<dbReference type="PROSITE" id="PS50011">
    <property type="entry name" value="PROTEIN_KINASE_DOM"/>
    <property type="match status" value="1"/>
</dbReference>
<feature type="domain" description="Protein kinase" evidence="5">
    <location>
        <begin position="19"/>
        <end position="221"/>
    </location>
</feature>
<evidence type="ECO:0000313" key="7">
    <source>
        <dbReference type="Proteomes" id="UP000000488"/>
    </source>
</evidence>
<dbReference type="Gene3D" id="1.10.510.10">
    <property type="entry name" value="Transferase(Phosphotransferase) domain 1"/>
    <property type="match status" value="1"/>
</dbReference>
<dbReference type="AlphaFoldDB" id="F8CMF3"/>
<sequence length="221" mass="24080">MSTLNLFGFLKPGARLEGCRIREWKGGGAYGDVYRGVRAGLPVAIKVSKHRQFSLDSSRSDERLLRELVCLLRLEHPHIAKVKGWARTPEERGYLVLEYVDGWTLAEWIQRQRPTFQQVARVFAKLAHALEYMHGRGVRHRDISLSNIMVRKVDGEPVLIDLGAGEYSGGVWADGRAAAAGHHALPLAGGGALLQGAPARPRGALRLPGGGRPLLAGGVSL</sequence>
<name>F8CMF3_MYXFH</name>
<dbReference type="InterPro" id="IPR008266">
    <property type="entry name" value="Tyr_kinase_AS"/>
</dbReference>
<dbReference type="HOGENOM" id="CLU_1249499_0_0_7"/>
<dbReference type="SUPFAM" id="SSF56112">
    <property type="entry name" value="Protein kinase-like (PK-like)"/>
    <property type="match status" value="1"/>
</dbReference>
<keyword evidence="6" id="KW-0723">Serine/threonine-protein kinase</keyword>
<evidence type="ECO:0000313" key="6">
    <source>
        <dbReference type="EMBL" id="AEI64020.1"/>
    </source>
</evidence>
<evidence type="ECO:0000256" key="2">
    <source>
        <dbReference type="ARBA" id="ARBA00022741"/>
    </source>
</evidence>
<dbReference type="CDD" id="cd00180">
    <property type="entry name" value="PKc"/>
    <property type="match status" value="1"/>
</dbReference>
<protein>
    <submittedName>
        <fullName evidence="6">Serine/threonine protein kinase</fullName>
    </submittedName>
</protein>
<reference evidence="6 7" key="1">
    <citation type="journal article" date="2011" name="J. Bacteriol.">
        <title>Genome sequence of the halotolerant marine bacterium Myxococcus fulvus HW-1.</title>
        <authorList>
            <person name="Li Z.F."/>
            <person name="Li X."/>
            <person name="Liu H."/>
            <person name="Liu X."/>
            <person name="Han K."/>
            <person name="Wu Z.H."/>
            <person name="Hu W."/>
            <person name="Li F.F."/>
            <person name="Li Y.Z."/>
        </authorList>
    </citation>
    <scope>NUCLEOTIDE SEQUENCE [LARGE SCALE GENOMIC DNA]</scope>
    <source>
        <strain evidence="7">ATCC BAA-855 / HW-1</strain>
    </source>
</reference>
<keyword evidence="1" id="KW-0808">Transferase</keyword>
<dbReference type="EMBL" id="CP002830">
    <property type="protein sequence ID" value="AEI64020.1"/>
    <property type="molecule type" value="Genomic_DNA"/>
</dbReference>
<dbReference type="Proteomes" id="UP000000488">
    <property type="component" value="Chromosome"/>
</dbReference>
<organism evidence="6 7">
    <name type="scientific">Myxococcus fulvus (strain ATCC BAA-855 / HW-1)</name>
    <dbReference type="NCBI Taxonomy" id="483219"/>
    <lineage>
        <taxon>Bacteria</taxon>
        <taxon>Pseudomonadati</taxon>
        <taxon>Myxococcota</taxon>
        <taxon>Myxococcia</taxon>
        <taxon>Myxococcales</taxon>
        <taxon>Cystobacterineae</taxon>
        <taxon>Myxococcaceae</taxon>
        <taxon>Myxococcus</taxon>
    </lineage>
</organism>
<evidence type="ECO:0000259" key="5">
    <source>
        <dbReference type="PROSITE" id="PS50011"/>
    </source>
</evidence>
<dbReference type="PANTHER" id="PTHR43289:SF6">
    <property type="entry name" value="SERINE_THREONINE-PROTEIN KINASE NEKL-3"/>
    <property type="match status" value="1"/>
</dbReference>
<dbReference type="InterPro" id="IPR000719">
    <property type="entry name" value="Prot_kinase_dom"/>
</dbReference>
<evidence type="ECO:0000256" key="1">
    <source>
        <dbReference type="ARBA" id="ARBA00022679"/>
    </source>
</evidence>
<dbReference type="Pfam" id="PF00069">
    <property type="entry name" value="Pkinase"/>
    <property type="match status" value="1"/>
</dbReference>
<dbReference type="eggNOG" id="COG0515">
    <property type="taxonomic scope" value="Bacteria"/>
</dbReference>
<keyword evidence="4" id="KW-0067">ATP-binding</keyword>
<evidence type="ECO:0000256" key="4">
    <source>
        <dbReference type="ARBA" id="ARBA00022840"/>
    </source>
</evidence>